<evidence type="ECO:0000313" key="2">
    <source>
        <dbReference type="EMBL" id="KAF9063799.1"/>
    </source>
</evidence>
<feature type="compositionally biased region" description="Basic and acidic residues" evidence="1">
    <location>
        <begin position="29"/>
        <end position="43"/>
    </location>
</feature>
<reference evidence="2" key="1">
    <citation type="submission" date="2020-11" db="EMBL/GenBank/DDBJ databases">
        <authorList>
            <consortium name="DOE Joint Genome Institute"/>
            <person name="Ahrendt S."/>
            <person name="Riley R."/>
            <person name="Andreopoulos W."/>
            <person name="Labutti K."/>
            <person name="Pangilinan J."/>
            <person name="Ruiz-Duenas F.J."/>
            <person name="Barrasa J.M."/>
            <person name="Sanchez-Garcia M."/>
            <person name="Camarero S."/>
            <person name="Miyauchi S."/>
            <person name="Serrano A."/>
            <person name="Linde D."/>
            <person name="Babiker R."/>
            <person name="Drula E."/>
            <person name="Ayuso-Fernandez I."/>
            <person name="Pacheco R."/>
            <person name="Padilla G."/>
            <person name="Ferreira P."/>
            <person name="Barriuso J."/>
            <person name="Kellner H."/>
            <person name="Castanera R."/>
            <person name="Alfaro M."/>
            <person name="Ramirez L."/>
            <person name="Pisabarro A.G."/>
            <person name="Kuo A."/>
            <person name="Tritt A."/>
            <person name="Lipzen A."/>
            <person name="He G."/>
            <person name="Yan M."/>
            <person name="Ng V."/>
            <person name="Cullen D."/>
            <person name="Martin F."/>
            <person name="Rosso M.-N."/>
            <person name="Henrissat B."/>
            <person name="Hibbett D."/>
            <person name="Martinez A.T."/>
            <person name="Grigoriev I.V."/>
        </authorList>
    </citation>
    <scope>NUCLEOTIDE SEQUENCE</scope>
    <source>
        <strain evidence="2">AH 40177</strain>
    </source>
</reference>
<protein>
    <submittedName>
        <fullName evidence="2">Uncharacterized protein</fullName>
    </submittedName>
</protein>
<proteinExistence type="predicted"/>
<dbReference type="AlphaFoldDB" id="A0A9P5U2T3"/>
<dbReference type="Proteomes" id="UP000772434">
    <property type="component" value="Unassembled WGS sequence"/>
</dbReference>
<feature type="region of interest" description="Disordered" evidence="1">
    <location>
        <begin position="1"/>
        <end position="123"/>
    </location>
</feature>
<gene>
    <name evidence="2" type="ORF">BDP27DRAFT_1426544</name>
</gene>
<sequence length="423" mass="47163">MGSKGRKPFTQDTDIENKEPSRKHKHTAKQADLDSLEKDKLLEKLQQQVKQLDKQTQSQKKTLKNSQEKEKQYEQKKAKLDEEYEDIFGCPAPESEEDYKPENNKPSGNSDEEMESAGFGTPHFPSLVRIVTTITQSPTHPVPHKSCTKTPTTKMALNFTGPLPTLSCAQPQVEATVAAYSKPSQSNSSPGPNKHSGDSEPGTPPPKVRLDTDGKALAHYLGITKKILASSLCGYESLIIHGNMFPSSDIQIGWANEIWEMYCGNYIPEGERPIELTEEMSTMWKDGYYTSTKLNENISKPVYMQHLTRIGKWISLDKTVTETICHQWFILANQQLGTSARKDAETKMSNKDRVQAIAELELNTLDAEHKDRELGDTGNISNDLEGGDHMENEGEMDVGNGGTSNKRSRPVSASVVEPKKKKP</sequence>
<keyword evidence="3" id="KW-1185">Reference proteome</keyword>
<feature type="compositionally biased region" description="Polar residues" evidence="1">
    <location>
        <begin position="182"/>
        <end position="191"/>
    </location>
</feature>
<feature type="region of interest" description="Disordered" evidence="1">
    <location>
        <begin position="368"/>
        <end position="423"/>
    </location>
</feature>
<dbReference type="EMBL" id="JADNRY010000138">
    <property type="protein sequence ID" value="KAF9063799.1"/>
    <property type="molecule type" value="Genomic_DNA"/>
</dbReference>
<evidence type="ECO:0000256" key="1">
    <source>
        <dbReference type="SAM" id="MobiDB-lite"/>
    </source>
</evidence>
<organism evidence="2 3">
    <name type="scientific">Rhodocollybia butyracea</name>
    <dbReference type="NCBI Taxonomy" id="206335"/>
    <lineage>
        <taxon>Eukaryota</taxon>
        <taxon>Fungi</taxon>
        <taxon>Dikarya</taxon>
        <taxon>Basidiomycota</taxon>
        <taxon>Agaricomycotina</taxon>
        <taxon>Agaricomycetes</taxon>
        <taxon>Agaricomycetidae</taxon>
        <taxon>Agaricales</taxon>
        <taxon>Marasmiineae</taxon>
        <taxon>Omphalotaceae</taxon>
        <taxon>Rhodocollybia</taxon>
    </lineage>
</organism>
<feature type="compositionally biased region" description="Low complexity" evidence="1">
    <location>
        <begin position="44"/>
        <end position="59"/>
    </location>
</feature>
<evidence type="ECO:0000313" key="3">
    <source>
        <dbReference type="Proteomes" id="UP000772434"/>
    </source>
</evidence>
<feature type="region of interest" description="Disordered" evidence="1">
    <location>
        <begin position="179"/>
        <end position="211"/>
    </location>
</feature>
<name>A0A9P5U2T3_9AGAR</name>
<accession>A0A9P5U2T3</accession>
<dbReference type="OrthoDB" id="3244572at2759"/>
<feature type="compositionally biased region" description="Basic and acidic residues" evidence="1">
    <location>
        <begin position="66"/>
        <end position="81"/>
    </location>
</feature>
<comment type="caution">
    <text evidence="2">The sequence shown here is derived from an EMBL/GenBank/DDBJ whole genome shotgun (WGS) entry which is preliminary data.</text>
</comment>